<dbReference type="PANTHER" id="PTHR43811:SF19">
    <property type="entry name" value="39 KDA FK506-BINDING NUCLEAR PROTEIN"/>
    <property type="match status" value="1"/>
</dbReference>
<organism evidence="10 11">
    <name type="scientific">Novosphingobium flavum</name>
    <dbReference type="NCBI Taxonomy" id="1778672"/>
    <lineage>
        <taxon>Bacteria</taxon>
        <taxon>Pseudomonadati</taxon>
        <taxon>Pseudomonadota</taxon>
        <taxon>Alphaproteobacteria</taxon>
        <taxon>Sphingomonadales</taxon>
        <taxon>Sphingomonadaceae</taxon>
        <taxon>Novosphingobium</taxon>
    </lineage>
</organism>
<evidence type="ECO:0000256" key="1">
    <source>
        <dbReference type="ARBA" id="ARBA00000971"/>
    </source>
</evidence>
<dbReference type="Gene3D" id="3.10.50.40">
    <property type="match status" value="1"/>
</dbReference>
<dbReference type="AlphaFoldDB" id="A0A7X1KNJ2"/>
<evidence type="ECO:0000259" key="9">
    <source>
        <dbReference type="PROSITE" id="PS50059"/>
    </source>
</evidence>
<evidence type="ECO:0000256" key="3">
    <source>
        <dbReference type="ARBA" id="ARBA00023110"/>
    </source>
</evidence>
<dbReference type="SUPFAM" id="SSF54534">
    <property type="entry name" value="FKBP-like"/>
    <property type="match status" value="1"/>
</dbReference>
<evidence type="ECO:0000256" key="2">
    <source>
        <dbReference type="ARBA" id="ARBA00006577"/>
    </source>
</evidence>
<comment type="caution">
    <text evidence="10">The sequence shown here is derived from an EMBL/GenBank/DDBJ whole genome shotgun (WGS) entry which is preliminary data.</text>
</comment>
<feature type="region of interest" description="Disordered" evidence="7">
    <location>
        <begin position="151"/>
        <end position="176"/>
    </location>
</feature>
<dbReference type="Proteomes" id="UP000566813">
    <property type="component" value="Unassembled WGS sequence"/>
</dbReference>
<dbReference type="InterPro" id="IPR001179">
    <property type="entry name" value="PPIase_FKBP_dom"/>
</dbReference>
<evidence type="ECO:0000313" key="10">
    <source>
        <dbReference type="EMBL" id="MBC2667410.1"/>
    </source>
</evidence>
<dbReference type="PROSITE" id="PS50059">
    <property type="entry name" value="FKBP_PPIASE"/>
    <property type="match status" value="1"/>
</dbReference>
<keyword evidence="8" id="KW-0732">Signal</keyword>
<comment type="similarity">
    <text evidence="2 6">Belongs to the FKBP-type PPIase family.</text>
</comment>
<evidence type="ECO:0000256" key="7">
    <source>
        <dbReference type="SAM" id="MobiDB-lite"/>
    </source>
</evidence>
<keyword evidence="3 5" id="KW-0697">Rotamase</keyword>
<dbReference type="Pfam" id="PF00254">
    <property type="entry name" value="FKBP_C"/>
    <property type="match status" value="1"/>
</dbReference>
<dbReference type="EMBL" id="JACLAW010000019">
    <property type="protein sequence ID" value="MBC2667410.1"/>
    <property type="molecule type" value="Genomic_DNA"/>
</dbReference>
<evidence type="ECO:0000256" key="4">
    <source>
        <dbReference type="ARBA" id="ARBA00023235"/>
    </source>
</evidence>
<comment type="catalytic activity">
    <reaction evidence="1 5 6">
        <text>[protein]-peptidylproline (omega=180) = [protein]-peptidylproline (omega=0)</text>
        <dbReference type="Rhea" id="RHEA:16237"/>
        <dbReference type="Rhea" id="RHEA-COMP:10747"/>
        <dbReference type="Rhea" id="RHEA-COMP:10748"/>
        <dbReference type="ChEBI" id="CHEBI:83833"/>
        <dbReference type="ChEBI" id="CHEBI:83834"/>
        <dbReference type="EC" id="5.2.1.8"/>
    </reaction>
</comment>
<sequence>MLSLVVLAAAVSAPSAIIPLPLQPVVPAAQRTCDAKTASGLGYSVLKPAEGPKAGPTDYVLINYVGYLAADGQVFDQAMSTPMTIDGVIPGFGEGLKMVPRGGIYRLCIPAAMGYGAEASGPIPANSDLVFQVELLDSRTVAEVEAMRKAAADGGAEGGPGGPAEAAAPAAAAPAP</sequence>
<dbReference type="PANTHER" id="PTHR43811">
    <property type="entry name" value="FKBP-TYPE PEPTIDYL-PROLYL CIS-TRANS ISOMERASE FKPA"/>
    <property type="match status" value="1"/>
</dbReference>
<feature type="compositionally biased region" description="Low complexity" evidence="7">
    <location>
        <begin position="163"/>
        <end position="176"/>
    </location>
</feature>
<dbReference type="EC" id="5.2.1.8" evidence="6"/>
<keyword evidence="11" id="KW-1185">Reference proteome</keyword>
<accession>A0A7X1KNJ2</accession>
<evidence type="ECO:0000256" key="6">
    <source>
        <dbReference type="RuleBase" id="RU003915"/>
    </source>
</evidence>
<evidence type="ECO:0000313" key="11">
    <source>
        <dbReference type="Proteomes" id="UP000566813"/>
    </source>
</evidence>
<dbReference type="InterPro" id="IPR046357">
    <property type="entry name" value="PPIase_dom_sf"/>
</dbReference>
<proteinExistence type="inferred from homology"/>
<reference evidence="10 11" key="1">
    <citation type="submission" date="2020-08" db="EMBL/GenBank/DDBJ databases">
        <title>The genome sequence of type strain Novosphingobium flavum NBRC 111647.</title>
        <authorList>
            <person name="Liu Y."/>
        </authorList>
    </citation>
    <scope>NUCLEOTIDE SEQUENCE [LARGE SCALE GENOMIC DNA]</scope>
    <source>
        <strain evidence="10 11">NBRC 111647</strain>
    </source>
</reference>
<feature type="signal peptide" evidence="8">
    <location>
        <begin position="1"/>
        <end position="17"/>
    </location>
</feature>
<dbReference type="GO" id="GO:0003755">
    <property type="term" value="F:peptidyl-prolyl cis-trans isomerase activity"/>
    <property type="evidence" value="ECO:0007669"/>
    <property type="project" value="UniProtKB-UniRule"/>
</dbReference>
<evidence type="ECO:0000256" key="5">
    <source>
        <dbReference type="PROSITE-ProRule" id="PRU00277"/>
    </source>
</evidence>
<keyword evidence="4 5" id="KW-0413">Isomerase</keyword>
<gene>
    <name evidence="10" type="ORF">H7F51_17975</name>
</gene>
<evidence type="ECO:0000256" key="8">
    <source>
        <dbReference type="SAM" id="SignalP"/>
    </source>
</evidence>
<feature type="domain" description="PPIase FKBP-type" evidence="9">
    <location>
        <begin position="57"/>
        <end position="139"/>
    </location>
</feature>
<name>A0A7X1KNJ2_9SPHN</name>
<feature type="chain" id="PRO_5031185039" description="Peptidyl-prolyl cis-trans isomerase" evidence="8">
    <location>
        <begin position="18"/>
        <end position="176"/>
    </location>
</feature>
<dbReference type="RefSeq" id="WP_185665708.1">
    <property type="nucleotide sequence ID" value="NZ_JACLAW010000019.1"/>
</dbReference>
<protein>
    <recommendedName>
        <fullName evidence="6">Peptidyl-prolyl cis-trans isomerase</fullName>
        <ecNumber evidence="6">5.2.1.8</ecNumber>
    </recommendedName>
</protein>